<evidence type="ECO:0000313" key="2">
    <source>
        <dbReference type="EMBL" id="KAJ1201358.1"/>
    </source>
</evidence>
<dbReference type="AlphaFoldDB" id="A0AAV7VJ33"/>
<organism evidence="2 3">
    <name type="scientific">Pleurodeles waltl</name>
    <name type="common">Iberian ribbed newt</name>
    <dbReference type="NCBI Taxonomy" id="8319"/>
    <lineage>
        <taxon>Eukaryota</taxon>
        <taxon>Metazoa</taxon>
        <taxon>Chordata</taxon>
        <taxon>Craniata</taxon>
        <taxon>Vertebrata</taxon>
        <taxon>Euteleostomi</taxon>
        <taxon>Amphibia</taxon>
        <taxon>Batrachia</taxon>
        <taxon>Caudata</taxon>
        <taxon>Salamandroidea</taxon>
        <taxon>Salamandridae</taxon>
        <taxon>Pleurodelinae</taxon>
        <taxon>Pleurodeles</taxon>
    </lineage>
</organism>
<protein>
    <submittedName>
        <fullName evidence="2">Uncharacterized protein</fullName>
    </submittedName>
</protein>
<feature type="region of interest" description="Disordered" evidence="1">
    <location>
        <begin position="28"/>
        <end position="112"/>
    </location>
</feature>
<keyword evidence="3" id="KW-1185">Reference proteome</keyword>
<dbReference type="Proteomes" id="UP001066276">
    <property type="component" value="Chromosome 2_1"/>
</dbReference>
<accession>A0AAV7VJ33</accession>
<sequence>MSSVYDAHILTSVFLLCVSHTGHCPSEERTVASHRQGGADPGGLQLAEHPLQEAVGGPEALGQEDLRGPAGEGLPTRKGCPSDPDPPNGLHSDGGLSGFGWALEGNTAATSG</sequence>
<comment type="caution">
    <text evidence="2">The sequence shown here is derived from an EMBL/GenBank/DDBJ whole genome shotgun (WGS) entry which is preliminary data.</text>
</comment>
<proteinExistence type="predicted"/>
<gene>
    <name evidence="2" type="ORF">NDU88_005170</name>
</gene>
<dbReference type="EMBL" id="JANPWB010000003">
    <property type="protein sequence ID" value="KAJ1201358.1"/>
    <property type="molecule type" value="Genomic_DNA"/>
</dbReference>
<name>A0AAV7VJ33_PLEWA</name>
<reference evidence="2" key="1">
    <citation type="journal article" date="2022" name="bioRxiv">
        <title>Sequencing and chromosome-scale assembly of the giantPleurodeles waltlgenome.</title>
        <authorList>
            <person name="Brown T."/>
            <person name="Elewa A."/>
            <person name="Iarovenko S."/>
            <person name="Subramanian E."/>
            <person name="Araus A.J."/>
            <person name="Petzold A."/>
            <person name="Susuki M."/>
            <person name="Suzuki K.-i.T."/>
            <person name="Hayashi T."/>
            <person name="Toyoda A."/>
            <person name="Oliveira C."/>
            <person name="Osipova E."/>
            <person name="Leigh N.D."/>
            <person name="Simon A."/>
            <person name="Yun M.H."/>
        </authorList>
    </citation>
    <scope>NUCLEOTIDE SEQUENCE</scope>
    <source>
        <strain evidence="2">20211129_DDA</strain>
        <tissue evidence="2">Liver</tissue>
    </source>
</reference>
<evidence type="ECO:0000313" key="3">
    <source>
        <dbReference type="Proteomes" id="UP001066276"/>
    </source>
</evidence>
<evidence type="ECO:0000256" key="1">
    <source>
        <dbReference type="SAM" id="MobiDB-lite"/>
    </source>
</evidence>